<dbReference type="EMBL" id="LGUT01004170">
    <property type="protein sequence ID" value="KOG58537.1"/>
    <property type="molecule type" value="Genomic_DNA"/>
</dbReference>
<dbReference type="InterPro" id="IPR057326">
    <property type="entry name" value="KR_dom"/>
</dbReference>
<dbReference type="Gene3D" id="3.40.50.720">
    <property type="entry name" value="NAD(P)-binding Rossmann-like Domain"/>
    <property type="match status" value="1"/>
</dbReference>
<dbReference type="InterPro" id="IPR036291">
    <property type="entry name" value="NAD(P)-bd_dom_sf"/>
</dbReference>
<dbReference type="PANTHER" id="PTHR43775:SF51">
    <property type="entry name" value="INACTIVE PHENOLPHTHIOCEROL SYNTHESIS POLYKETIDE SYNTHASE TYPE I PKS1-RELATED"/>
    <property type="match status" value="1"/>
</dbReference>
<dbReference type="InterPro" id="IPR013968">
    <property type="entry name" value="PKS_KR"/>
</dbReference>
<feature type="non-terminal residue" evidence="4">
    <location>
        <position position="186"/>
    </location>
</feature>
<sequence>LAALLAGIDPDHPLTGVVHAAGALADSVVATMTPEQLDTALRPKVDAALNLHELTAGLDLSEFVLFSSIAGVFGGMGQGNYAAANSFLDALAHRRRAQGLPGASLAWGLWANGGGMTGGLTEADLRRIARGGIVAFTPTEGLALFDAAGAVAEPVLLPLRLDTAAVRAQAAAQGVPPLLSGLVRAP</sequence>
<gene>
    <name evidence="4" type="ORF">ADK38_42780</name>
</gene>
<reference evidence="4 5" key="1">
    <citation type="submission" date="2015-07" db="EMBL/GenBank/DDBJ databases">
        <authorList>
            <person name="Ju K.-S."/>
            <person name="Doroghazi J.R."/>
            <person name="Metcalf W.W."/>
        </authorList>
    </citation>
    <scope>NUCLEOTIDE SEQUENCE [LARGE SCALE GENOMIC DNA]</scope>
    <source>
        <strain evidence="4 5">NRRL B-3589</strain>
    </source>
</reference>
<dbReference type="Proteomes" id="UP000037020">
    <property type="component" value="Unassembled WGS sequence"/>
</dbReference>
<accession>A0ABR5IT74</accession>
<evidence type="ECO:0000256" key="1">
    <source>
        <dbReference type="ARBA" id="ARBA00022679"/>
    </source>
</evidence>
<evidence type="ECO:0000313" key="5">
    <source>
        <dbReference type="Proteomes" id="UP000037020"/>
    </source>
</evidence>
<dbReference type="SMART" id="SM00822">
    <property type="entry name" value="PKS_KR"/>
    <property type="match status" value="1"/>
</dbReference>
<dbReference type="Pfam" id="PF08659">
    <property type="entry name" value="KR"/>
    <property type="match status" value="1"/>
</dbReference>
<protein>
    <submittedName>
        <fullName evidence="4">Polyketide synthase</fullName>
    </submittedName>
</protein>
<dbReference type="InterPro" id="IPR050091">
    <property type="entry name" value="PKS_NRPS_Biosynth_Enz"/>
</dbReference>
<organism evidence="4 5">
    <name type="scientific">Streptomyces varsoviensis</name>
    <dbReference type="NCBI Taxonomy" id="67373"/>
    <lineage>
        <taxon>Bacteria</taxon>
        <taxon>Bacillati</taxon>
        <taxon>Actinomycetota</taxon>
        <taxon>Actinomycetes</taxon>
        <taxon>Kitasatosporales</taxon>
        <taxon>Streptomycetaceae</taxon>
        <taxon>Streptomyces</taxon>
    </lineage>
</organism>
<feature type="domain" description="Ketoreductase" evidence="3">
    <location>
        <begin position="1"/>
        <end position="113"/>
    </location>
</feature>
<proteinExistence type="predicted"/>
<keyword evidence="1" id="KW-0808">Transferase</keyword>
<keyword evidence="5" id="KW-1185">Reference proteome</keyword>
<dbReference type="PANTHER" id="PTHR43775">
    <property type="entry name" value="FATTY ACID SYNTHASE"/>
    <property type="match status" value="1"/>
</dbReference>
<evidence type="ECO:0000313" key="4">
    <source>
        <dbReference type="EMBL" id="KOG58537.1"/>
    </source>
</evidence>
<name>A0ABR5IT74_9ACTN</name>
<dbReference type="SUPFAM" id="SSF51735">
    <property type="entry name" value="NAD(P)-binding Rossmann-fold domains"/>
    <property type="match status" value="1"/>
</dbReference>
<evidence type="ECO:0000256" key="2">
    <source>
        <dbReference type="ARBA" id="ARBA00023268"/>
    </source>
</evidence>
<keyword evidence="2" id="KW-0511">Multifunctional enzyme</keyword>
<comment type="caution">
    <text evidence="4">The sequence shown here is derived from an EMBL/GenBank/DDBJ whole genome shotgun (WGS) entry which is preliminary data.</text>
</comment>
<feature type="non-terminal residue" evidence="4">
    <location>
        <position position="1"/>
    </location>
</feature>
<evidence type="ECO:0000259" key="3">
    <source>
        <dbReference type="SMART" id="SM00822"/>
    </source>
</evidence>